<evidence type="ECO:0000256" key="1">
    <source>
        <dbReference type="ARBA" id="ARBA00007682"/>
    </source>
</evidence>
<gene>
    <name evidence="6" type="ORF">NPX13_g7613</name>
</gene>
<feature type="region of interest" description="Disordered" evidence="4">
    <location>
        <begin position="172"/>
        <end position="325"/>
    </location>
</feature>
<name>A0A9W8NA62_9PEZI</name>
<feature type="compositionally biased region" description="Basic and acidic residues" evidence="4">
    <location>
        <begin position="263"/>
        <end position="285"/>
    </location>
</feature>
<accession>A0A9W8NA62</accession>
<protein>
    <recommendedName>
        <fullName evidence="5">NOT2/NOT3/NOT5 C-terminal domain-containing protein</fullName>
    </recommendedName>
</protein>
<dbReference type="EMBL" id="JANPWZ010001528">
    <property type="protein sequence ID" value="KAJ3565122.1"/>
    <property type="molecule type" value="Genomic_DNA"/>
</dbReference>
<dbReference type="AlphaFoldDB" id="A0A9W8NA62"/>
<dbReference type="InterPro" id="IPR040168">
    <property type="entry name" value="Not2/3/5"/>
</dbReference>
<dbReference type="PANTHER" id="PTHR23326">
    <property type="entry name" value="CCR4 NOT-RELATED"/>
    <property type="match status" value="1"/>
</dbReference>
<feature type="compositionally biased region" description="Low complexity" evidence="4">
    <location>
        <begin position="111"/>
        <end position="125"/>
    </location>
</feature>
<dbReference type="Proteomes" id="UP001148614">
    <property type="component" value="Unassembled WGS sequence"/>
</dbReference>
<evidence type="ECO:0000256" key="3">
    <source>
        <dbReference type="ARBA" id="ARBA00023163"/>
    </source>
</evidence>
<feature type="compositionally biased region" description="Low complexity" evidence="4">
    <location>
        <begin position="286"/>
        <end position="298"/>
    </location>
</feature>
<reference evidence="6" key="1">
    <citation type="submission" date="2022-07" db="EMBL/GenBank/DDBJ databases">
        <title>Genome Sequence of Xylaria arbuscula.</title>
        <authorList>
            <person name="Buettner E."/>
        </authorList>
    </citation>
    <scope>NUCLEOTIDE SEQUENCE</scope>
    <source>
        <strain evidence="6">VT107</strain>
    </source>
</reference>
<dbReference type="VEuPathDB" id="FungiDB:F4678DRAFT_447274"/>
<dbReference type="InterPro" id="IPR038635">
    <property type="entry name" value="CCR4-NOT_su2/3/5_C_sf"/>
</dbReference>
<comment type="caution">
    <text evidence="6">The sequence shown here is derived from an EMBL/GenBank/DDBJ whole genome shotgun (WGS) entry which is preliminary data.</text>
</comment>
<keyword evidence="3" id="KW-0804">Transcription</keyword>
<feature type="domain" description="NOT2/NOT3/NOT5 C-terminal" evidence="5">
    <location>
        <begin position="381"/>
        <end position="501"/>
    </location>
</feature>
<evidence type="ECO:0000256" key="2">
    <source>
        <dbReference type="ARBA" id="ARBA00023015"/>
    </source>
</evidence>
<organism evidence="6 7">
    <name type="scientific">Xylaria arbuscula</name>
    <dbReference type="NCBI Taxonomy" id="114810"/>
    <lineage>
        <taxon>Eukaryota</taxon>
        <taxon>Fungi</taxon>
        <taxon>Dikarya</taxon>
        <taxon>Ascomycota</taxon>
        <taxon>Pezizomycotina</taxon>
        <taxon>Sordariomycetes</taxon>
        <taxon>Xylariomycetidae</taxon>
        <taxon>Xylariales</taxon>
        <taxon>Xylariaceae</taxon>
        <taxon>Xylaria</taxon>
    </lineage>
</organism>
<dbReference type="InterPro" id="IPR007282">
    <property type="entry name" value="NOT2/3/5_C"/>
</dbReference>
<proteinExistence type="inferred from homology"/>
<feature type="region of interest" description="Disordered" evidence="4">
    <location>
        <begin position="1"/>
        <end position="25"/>
    </location>
</feature>
<evidence type="ECO:0000259" key="5">
    <source>
        <dbReference type="Pfam" id="PF04153"/>
    </source>
</evidence>
<dbReference type="GO" id="GO:0030015">
    <property type="term" value="C:CCR4-NOT core complex"/>
    <property type="evidence" value="ECO:0007669"/>
    <property type="project" value="InterPro"/>
</dbReference>
<keyword evidence="2" id="KW-0805">Transcription regulation</keyword>
<keyword evidence="7" id="KW-1185">Reference proteome</keyword>
<feature type="compositionally biased region" description="Low complexity" evidence="4">
    <location>
        <begin position="234"/>
        <end position="245"/>
    </location>
</feature>
<evidence type="ECO:0000313" key="6">
    <source>
        <dbReference type="EMBL" id="KAJ3565122.1"/>
    </source>
</evidence>
<comment type="similarity">
    <text evidence="1">Belongs to the CNOT2/3/5 family.</text>
</comment>
<evidence type="ECO:0000313" key="7">
    <source>
        <dbReference type="Proteomes" id="UP001148614"/>
    </source>
</evidence>
<sequence>MSSRALSSPPLPKGPISTRNRKPKLVRKLHLHSSGPAAMEAPVPEDTDIAISYDNSCNWHSANSTFKIASSPAPESSHTRKTSVIYEVQTPTSLPPGLPYASVLSCEFPSLSNNSQLSSGNPSSLWAGGSRPMGGAIQRNQPTPHSQQSQQDDFFQASRVNTNQAAFRFGNQASMSQSSQPQPSSIDEFPPLNNSLRNGDGDIGQDRGSTLMSTLGFGAQGNAAGGSLQGTRTGNGLLNALNSNSRPTDVRSPDGSTGMDLSRSQELRSTNEESRHKPPGFRDDPLPSQSPKDPSQSSEGRNPLGAIGTSEAQANKNKDVDDAQSPVVHDPLAGMAEMDKWGIKGLRTLMNNYPDYSASLAGIDPVGFGLDLASPAMITTQIWSPFHDTPPRPAIPDFRIPDCYKVNNVQPLRNKISNFNEETLMWIFYSSPGDYQQQLAAEQLFNRQWRWHKKLKIWLTKDEIMHPRIMSPQHEEGYYIVWNTDEWRKDRRSLTLQYADLETNPATGL</sequence>
<dbReference type="Pfam" id="PF04153">
    <property type="entry name" value="NOT2_3_5_C"/>
    <property type="match status" value="1"/>
</dbReference>
<dbReference type="Gene3D" id="2.30.30.1020">
    <property type="entry name" value="CCR4-NOT complex subunit 2/3/5, C-terminal domain"/>
    <property type="match status" value="1"/>
</dbReference>
<dbReference type="GO" id="GO:0000289">
    <property type="term" value="P:nuclear-transcribed mRNA poly(A) tail shortening"/>
    <property type="evidence" value="ECO:0007669"/>
    <property type="project" value="UniProtKB-ARBA"/>
</dbReference>
<dbReference type="GO" id="GO:0006355">
    <property type="term" value="P:regulation of DNA-templated transcription"/>
    <property type="evidence" value="ECO:0007669"/>
    <property type="project" value="InterPro"/>
</dbReference>
<feature type="compositionally biased region" description="Low complexity" evidence="4">
    <location>
        <begin position="172"/>
        <end position="185"/>
    </location>
</feature>
<evidence type="ECO:0000256" key="4">
    <source>
        <dbReference type="SAM" id="MobiDB-lite"/>
    </source>
</evidence>
<feature type="region of interest" description="Disordered" evidence="4">
    <location>
        <begin position="111"/>
        <end position="152"/>
    </location>
</feature>